<gene>
    <name evidence="1" type="ORF">TRFO_40274</name>
</gene>
<dbReference type="GeneID" id="94847810"/>
<dbReference type="OrthoDB" id="8120898at2759"/>
<protein>
    <recommendedName>
        <fullName evidence="3">VWFA domain-containing protein</fullName>
    </recommendedName>
</protein>
<dbReference type="EMBL" id="MLAK01001401">
    <property type="protein sequence ID" value="OHS93453.1"/>
    <property type="molecule type" value="Genomic_DNA"/>
</dbReference>
<organism evidence="1 2">
    <name type="scientific">Tritrichomonas foetus</name>
    <dbReference type="NCBI Taxonomy" id="1144522"/>
    <lineage>
        <taxon>Eukaryota</taxon>
        <taxon>Metamonada</taxon>
        <taxon>Parabasalia</taxon>
        <taxon>Tritrichomonadida</taxon>
        <taxon>Tritrichomonadidae</taxon>
        <taxon>Tritrichomonas</taxon>
    </lineage>
</organism>
<accession>A0A1J4J7P4</accession>
<keyword evidence="2" id="KW-1185">Reference proteome</keyword>
<evidence type="ECO:0000313" key="1">
    <source>
        <dbReference type="EMBL" id="OHS93453.1"/>
    </source>
</evidence>
<dbReference type="SUPFAM" id="SSF53300">
    <property type="entry name" value="vWA-like"/>
    <property type="match status" value="1"/>
</dbReference>
<dbReference type="AlphaFoldDB" id="A0A1J4J7P4"/>
<dbReference type="InterPro" id="IPR036465">
    <property type="entry name" value="vWFA_dom_sf"/>
</dbReference>
<comment type="caution">
    <text evidence="1">The sequence shown here is derived from an EMBL/GenBank/DDBJ whole genome shotgun (WGS) entry which is preliminary data.</text>
</comment>
<reference evidence="1" key="1">
    <citation type="submission" date="2016-10" db="EMBL/GenBank/DDBJ databases">
        <authorList>
            <person name="Benchimol M."/>
            <person name="Almeida L.G."/>
            <person name="Vasconcelos A.T."/>
            <person name="Perreira-Neves A."/>
            <person name="Rosa I.A."/>
            <person name="Tasca T."/>
            <person name="Bogo M.R."/>
            <person name="de Souza W."/>
        </authorList>
    </citation>
    <scope>NUCLEOTIDE SEQUENCE [LARGE SCALE GENOMIC DNA]</scope>
    <source>
        <strain evidence="1">K</strain>
    </source>
</reference>
<name>A0A1J4J7P4_9EUKA</name>
<evidence type="ECO:0000313" key="2">
    <source>
        <dbReference type="Proteomes" id="UP000179807"/>
    </source>
</evidence>
<proteinExistence type="predicted"/>
<dbReference type="Proteomes" id="UP000179807">
    <property type="component" value="Unassembled WGS sequence"/>
</dbReference>
<sequence>MNLNMTNNSMLICQSKFNEVKKSFLNLMSVSSPNERLRCTFAIDYSGSTYGSSLYHQFVDKIVTQNYQEGDNIVLWDHNFRIENREHLKYINENRIGNGGTQPQQILHALKTLGNDAREHLYIITDGEIYHYDINKCEEIIRKEGFLFKKVTVYVISNHPNMSVAVPFTRNCPSQIRSISNQYNGEQAITEDFITEEVTHEDFKILTNLETISSLDDFIKNKDSLFKVLTVRMVGTKGDLEIRNKLLQLKQRILRDIASKSKPEDIKIDPLEAISKALRNGNLDEALQYGGQIIEMHKYKKPELDAESFEAQILSMINIASGSLYNSFDKESIKASRATRATSVQEADLNDAQLNVSTKAGTFECPISYEEETDPCLIVTNESNEPLLKNLPPNKVNKILDCPLNLLRHPELIEQLKDRLDHVISLKTIREAHNAGFPIASSPITRRKIVGIIPLGAHPSHVKVANYAISQICTNTKRIGNPELWFALIWLLMKDMERFHEIEPFVREQLCWRLQRRKTTASMSGLASFPQYQLPIGVACWFCVSMPKFPIPYDPAIDLVRLHILHAEYLAILANDVLGFRLPQGTMEYIKLTRAMLALLKFMRTNKLYHINIIKGLYQNTEIILPNTISKRVWETEKQMKRSKIVYLVDGPATEKSRNNILQMLPKVLHDVPSDVLMSIAEKISRSDRGKNIIIQQINFDKKYTTFENEWEATFIPNFEIIPLCRSTMRPFELKYREFVTNILNEEENNIKKYKDIFHGLTFYGKFVVQYQKYPTPEELLLFVNQRIVESGAKKTLMKNPLTVMKNIINAFSPFVDSIAPTIFVKRFLDSQTTPEKRIERKIKLHHSFQLQKNRLKKKNVVQIKKVALKDKRNQRNIPKIIVKII</sequence>
<dbReference type="RefSeq" id="XP_068346590.1">
    <property type="nucleotide sequence ID" value="XM_068513106.1"/>
</dbReference>
<evidence type="ECO:0008006" key="3">
    <source>
        <dbReference type="Google" id="ProtNLM"/>
    </source>
</evidence>
<dbReference type="VEuPathDB" id="TrichDB:TRFO_40274"/>